<reference evidence="2 3" key="1">
    <citation type="journal article" date="2019" name="Nat. Plants">
        <title>Stout camphor tree genome fills gaps in understanding of flowering plant genome evolution.</title>
        <authorList>
            <person name="Chaw S.M."/>
            <person name="Liu Y.C."/>
            <person name="Wu Y.W."/>
            <person name="Wang H.Y."/>
            <person name="Lin C.I."/>
            <person name="Wu C.S."/>
            <person name="Ke H.M."/>
            <person name="Chang L.Y."/>
            <person name="Hsu C.Y."/>
            <person name="Yang H.T."/>
            <person name="Sudianto E."/>
            <person name="Hsu M.H."/>
            <person name="Wu K.P."/>
            <person name="Wang L.N."/>
            <person name="Leebens-Mack J.H."/>
            <person name="Tsai I.J."/>
        </authorList>
    </citation>
    <scope>NUCLEOTIDE SEQUENCE [LARGE SCALE GENOMIC DNA]</scope>
    <source>
        <strain evidence="3">cv. Chaw 1501</strain>
        <tissue evidence="2">Young leaves</tissue>
    </source>
</reference>
<dbReference type="OrthoDB" id="1045822at2759"/>
<dbReference type="NCBIfam" id="TIGR01571">
    <property type="entry name" value="A_thal_Cys_rich"/>
    <property type="match status" value="1"/>
</dbReference>
<accession>A0A443N8Z8</accession>
<dbReference type="InterPro" id="IPR006461">
    <property type="entry name" value="PLAC_motif_containing"/>
</dbReference>
<gene>
    <name evidence="2" type="ORF">CKAN_00334200</name>
</gene>
<organism evidence="2 3">
    <name type="scientific">Cinnamomum micranthum f. kanehirae</name>
    <dbReference type="NCBI Taxonomy" id="337451"/>
    <lineage>
        <taxon>Eukaryota</taxon>
        <taxon>Viridiplantae</taxon>
        <taxon>Streptophyta</taxon>
        <taxon>Embryophyta</taxon>
        <taxon>Tracheophyta</taxon>
        <taxon>Spermatophyta</taxon>
        <taxon>Magnoliopsida</taxon>
        <taxon>Magnoliidae</taxon>
        <taxon>Laurales</taxon>
        <taxon>Lauraceae</taxon>
        <taxon>Cinnamomum</taxon>
    </lineage>
</organism>
<dbReference type="STRING" id="337451.A0A443N8Z8"/>
<dbReference type="Pfam" id="PF04749">
    <property type="entry name" value="PLAC8"/>
    <property type="match status" value="1"/>
</dbReference>
<proteinExistence type="predicted"/>
<keyword evidence="1" id="KW-0812">Transmembrane</keyword>
<keyword evidence="1" id="KW-1133">Transmembrane helix</keyword>
<dbReference type="Proteomes" id="UP000283530">
    <property type="component" value="Unassembled WGS sequence"/>
</dbReference>
<comment type="caution">
    <text evidence="2">The sequence shown here is derived from an EMBL/GenBank/DDBJ whole genome shotgun (WGS) entry which is preliminary data.</text>
</comment>
<keyword evidence="1" id="KW-0472">Membrane</keyword>
<dbReference type="AlphaFoldDB" id="A0A443N8Z8"/>
<dbReference type="PANTHER" id="PTHR15907">
    <property type="entry name" value="DUF614 FAMILY PROTEIN-RELATED"/>
    <property type="match status" value="1"/>
</dbReference>
<evidence type="ECO:0000256" key="1">
    <source>
        <dbReference type="SAM" id="Phobius"/>
    </source>
</evidence>
<dbReference type="EMBL" id="QPKB01000001">
    <property type="protein sequence ID" value="RWR74983.1"/>
    <property type="molecule type" value="Genomic_DNA"/>
</dbReference>
<evidence type="ECO:0000313" key="2">
    <source>
        <dbReference type="EMBL" id="RWR74983.1"/>
    </source>
</evidence>
<evidence type="ECO:0000313" key="3">
    <source>
        <dbReference type="Proteomes" id="UP000283530"/>
    </source>
</evidence>
<name>A0A443N8Z8_9MAGN</name>
<sequence length="128" mass="14060">MIHAVDMVVSPAFDAGLLTCCCPCVTFGQIAEIIDKGTTSCALAGVLFYALASVGCACVYTFNYRTRLRGLYSLEESPCADFFVHWCCMSCALCQEYRELKNHGTDPSIGSLPTPFPFKFDAQSYPRL</sequence>
<keyword evidence="3" id="KW-1185">Reference proteome</keyword>
<protein>
    <submittedName>
        <fullName evidence="2">Cell number regulator 2-like protein</fullName>
    </submittedName>
</protein>
<feature type="transmembrane region" description="Helical" evidence="1">
    <location>
        <begin position="42"/>
        <end position="62"/>
    </location>
</feature>